<dbReference type="Pfam" id="PF03193">
    <property type="entry name" value="RsgA_GTPase"/>
    <property type="match status" value="1"/>
</dbReference>
<dbReference type="NCBIfam" id="TIGR00157">
    <property type="entry name" value="ribosome small subunit-dependent GTPase A"/>
    <property type="match status" value="1"/>
</dbReference>
<dbReference type="InterPro" id="IPR004881">
    <property type="entry name" value="Ribosome_biogen_GTPase_RsgA"/>
</dbReference>
<dbReference type="PANTHER" id="PTHR32120">
    <property type="entry name" value="SMALL RIBOSOMAL SUBUNIT BIOGENESIS GTPASE RSGA"/>
    <property type="match status" value="1"/>
</dbReference>
<evidence type="ECO:0000256" key="6">
    <source>
        <dbReference type="ARBA" id="ARBA00022801"/>
    </source>
</evidence>
<evidence type="ECO:0000256" key="2">
    <source>
        <dbReference type="ARBA" id="ARBA00022517"/>
    </source>
</evidence>
<reference evidence="13" key="1">
    <citation type="submission" date="2020-10" db="EMBL/GenBank/DDBJ databases">
        <authorList>
            <person name="Gilroy R."/>
        </authorList>
    </citation>
    <scope>NUCLEOTIDE SEQUENCE</scope>
    <source>
        <strain evidence="13">ChiHile30-977</strain>
    </source>
</reference>
<dbReference type="CDD" id="cd01854">
    <property type="entry name" value="YjeQ_EngC"/>
    <property type="match status" value="1"/>
</dbReference>
<dbReference type="GO" id="GO:0042274">
    <property type="term" value="P:ribosomal small subunit biogenesis"/>
    <property type="evidence" value="ECO:0007669"/>
    <property type="project" value="UniProtKB-UniRule"/>
</dbReference>
<evidence type="ECO:0000259" key="12">
    <source>
        <dbReference type="PROSITE" id="PS51721"/>
    </source>
</evidence>
<dbReference type="InterPro" id="IPR012340">
    <property type="entry name" value="NA-bd_OB-fold"/>
</dbReference>
<organism evidence="13 14">
    <name type="scientific">Candidatus Avichristensenella intestinipullorum</name>
    <dbReference type="NCBI Taxonomy" id="2840693"/>
    <lineage>
        <taxon>Bacteria</taxon>
        <taxon>Bacillati</taxon>
        <taxon>Bacillota</taxon>
        <taxon>Clostridia</taxon>
        <taxon>Candidatus Avichristensenella</taxon>
    </lineage>
</organism>
<evidence type="ECO:0000256" key="7">
    <source>
        <dbReference type="ARBA" id="ARBA00022833"/>
    </source>
</evidence>
<feature type="binding site" evidence="10">
    <location>
        <position position="243"/>
    </location>
    <ligand>
        <name>Zn(2+)</name>
        <dbReference type="ChEBI" id="CHEBI:29105"/>
    </ligand>
</feature>
<feature type="binding site" evidence="10">
    <location>
        <position position="248"/>
    </location>
    <ligand>
        <name>Zn(2+)</name>
        <dbReference type="ChEBI" id="CHEBI:29105"/>
    </ligand>
</feature>
<dbReference type="GO" id="GO:0046872">
    <property type="term" value="F:metal ion binding"/>
    <property type="evidence" value="ECO:0007669"/>
    <property type="project" value="UniProtKB-KW"/>
</dbReference>
<sequence length="291" mass="31917">MREGRIVRGVGGLYTVRAEDGGEYVLRAKGRFRRERLTPLVGDKARFTPGQGDEHGWLEEILPRASVCRRPPAANISLEILVVAPEPSPDLLLIDRLLVCAAQEGMRTLLCVNKCDLDAGLAPDLRQQYAASGLEVLAVSAVTGEGLDVLRERMRGELCCMAGQSAVGKSTLLNALCGLSLKTGDLSRIHRGRHTTRHAELLEADGLAVLDTPGFSLLTLEEKMAPESLQAWYPEFVPLAAGCRFSPCLHDREPGCAVRAAVEAGALDARRYERYRMLLEEVRGVWKARYL</sequence>
<proteinExistence type="inferred from homology"/>
<comment type="subcellular location">
    <subcellularLocation>
        <location evidence="10">Cytoplasm</location>
    </subcellularLocation>
</comment>
<keyword evidence="2 10" id="KW-0690">Ribosome biogenesis</keyword>
<dbReference type="Gene3D" id="1.10.40.50">
    <property type="entry name" value="Probable gtpase engc, domain 3"/>
    <property type="match status" value="1"/>
</dbReference>
<comment type="similarity">
    <text evidence="10">Belongs to the TRAFAC class YlqF/YawG GTPase family. RsgA subfamily.</text>
</comment>
<feature type="domain" description="CP-type G" evidence="12">
    <location>
        <begin position="65"/>
        <end position="218"/>
    </location>
</feature>
<gene>
    <name evidence="10 13" type="primary">rsgA</name>
    <name evidence="13" type="ORF">IAA66_05720</name>
</gene>
<evidence type="ECO:0000256" key="3">
    <source>
        <dbReference type="ARBA" id="ARBA00022723"/>
    </source>
</evidence>
<evidence type="ECO:0000313" key="14">
    <source>
        <dbReference type="Proteomes" id="UP000886819"/>
    </source>
</evidence>
<dbReference type="Proteomes" id="UP000886819">
    <property type="component" value="Unassembled WGS sequence"/>
</dbReference>
<accession>A0A9D0YWD1</accession>
<dbReference type="GO" id="GO:0005525">
    <property type="term" value="F:GTP binding"/>
    <property type="evidence" value="ECO:0007669"/>
    <property type="project" value="UniProtKB-UniRule"/>
</dbReference>
<feature type="binding site" evidence="10">
    <location>
        <position position="256"/>
    </location>
    <ligand>
        <name>Zn(2+)</name>
        <dbReference type="ChEBI" id="CHEBI:29105"/>
    </ligand>
</feature>
<evidence type="ECO:0000313" key="13">
    <source>
        <dbReference type="EMBL" id="HIQ63070.1"/>
    </source>
</evidence>
<evidence type="ECO:0000259" key="11">
    <source>
        <dbReference type="PROSITE" id="PS50936"/>
    </source>
</evidence>
<comment type="cofactor">
    <cofactor evidence="10">
        <name>Zn(2+)</name>
        <dbReference type="ChEBI" id="CHEBI:29105"/>
    </cofactor>
    <text evidence="10">Binds 1 zinc ion per subunit.</text>
</comment>
<dbReference type="InterPro" id="IPR010914">
    <property type="entry name" value="RsgA_GTPase_dom"/>
</dbReference>
<dbReference type="AlphaFoldDB" id="A0A9D0YWD1"/>
<dbReference type="EMBL" id="DVFI01000087">
    <property type="protein sequence ID" value="HIQ63070.1"/>
    <property type="molecule type" value="Genomic_DNA"/>
</dbReference>
<keyword evidence="5 10" id="KW-0547">Nucleotide-binding</keyword>
<dbReference type="GO" id="GO:0005737">
    <property type="term" value="C:cytoplasm"/>
    <property type="evidence" value="ECO:0007669"/>
    <property type="project" value="UniProtKB-SubCell"/>
</dbReference>
<dbReference type="Gene3D" id="2.40.50.140">
    <property type="entry name" value="Nucleic acid-binding proteins"/>
    <property type="match status" value="1"/>
</dbReference>
<comment type="caution">
    <text evidence="13">The sequence shown here is derived from an EMBL/GenBank/DDBJ whole genome shotgun (WGS) entry which is preliminary data.</text>
</comment>
<keyword evidence="4 10" id="KW-0699">rRNA-binding</keyword>
<keyword evidence="1 10" id="KW-0963">Cytoplasm</keyword>
<dbReference type="InterPro" id="IPR030378">
    <property type="entry name" value="G_CP_dom"/>
</dbReference>
<keyword evidence="7 10" id="KW-0862">Zinc</keyword>
<feature type="domain" description="EngC GTPase" evidence="11">
    <location>
        <begin position="74"/>
        <end position="216"/>
    </location>
</feature>
<dbReference type="Gene3D" id="3.40.50.300">
    <property type="entry name" value="P-loop containing nucleotide triphosphate hydrolases"/>
    <property type="match status" value="1"/>
</dbReference>
<keyword evidence="8 10" id="KW-0694">RNA-binding</keyword>
<dbReference type="SUPFAM" id="SSF50249">
    <property type="entry name" value="Nucleic acid-binding proteins"/>
    <property type="match status" value="1"/>
</dbReference>
<feature type="binding site" evidence="10">
    <location>
        <position position="250"/>
    </location>
    <ligand>
        <name>Zn(2+)</name>
        <dbReference type="ChEBI" id="CHEBI:29105"/>
    </ligand>
</feature>
<dbReference type="GO" id="GO:0019843">
    <property type="term" value="F:rRNA binding"/>
    <property type="evidence" value="ECO:0007669"/>
    <property type="project" value="UniProtKB-KW"/>
</dbReference>
<feature type="binding site" evidence="10">
    <location>
        <begin position="163"/>
        <end position="171"/>
    </location>
    <ligand>
        <name>GTP</name>
        <dbReference type="ChEBI" id="CHEBI:37565"/>
    </ligand>
</feature>
<evidence type="ECO:0000256" key="8">
    <source>
        <dbReference type="ARBA" id="ARBA00022884"/>
    </source>
</evidence>
<dbReference type="PROSITE" id="PS51721">
    <property type="entry name" value="G_CP"/>
    <property type="match status" value="1"/>
</dbReference>
<comment type="function">
    <text evidence="10">One of several proteins that assist in the late maturation steps of the functional core of the 30S ribosomal subunit. Helps release RbfA from mature subunits. May play a role in the assembly of ribosomal proteins into the subunit. Circularly permuted GTPase that catalyzes slow GTP hydrolysis, GTPase activity is stimulated by the 30S ribosomal subunit.</text>
</comment>
<dbReference type="InterPro" id="IPR031944">
    <property type="entry name" value="RsgA_N"/>
</dbReference>
<dbReference type="EC" id="3.6.1.-" evidence="10"/>
<keyword evidence="6 10" id="KW-0378">Hydrolase</keyword>
<evidence type="ECO:0000256" key="1">
    <source>
        <dbReference type="ARBA" id="ARBA00022490"/>
    </source>
</evidence>
<dbReference type="SUPFAM" id="SSF52540">
    <property type="entry name" value="P-loop containing nucleoside triphosphate hydrolases"/>
    <property type="match status" value="1"/>
</dbReference>
<name>A0A9D0YWD1_9FIRM</name>
<keyword evidence="9 10" id="KW-0342">GTP-binding</keyword>
<protein>
    <recommendedName>
        <fullName evidence="10">Small ribosomal subunit biogenesis GTPase RsgA</fullName>
        <ecNumber evidence="10">3.6.1.-</ecNumber>
    </recommendedName>
</protein>
<dbReference type="PANTHER" id="PTHR32120:SF11">
    <property type="entry name" value="SMALL RIBOSOMAL SUBUNIT BIOGENESIS GTPASE RSGA 1, MITOCHONDRIAL-RELATED"/>
    <property type="match status" value="1"/>
</dbReference>
<reference evidence="13" key="2">
    <citation type="journal article" date="2021" name="PeerJ">
        <title>Extensive microbial diversity within the chicken gut microbiome revealed by metagenomics and culture.</title>
        <authorList>
            <person name="Gilroy R."/>
            <person name="Ravi A."/>
            <person name="Getino M."/>
            <person name="Pursley I."/>
            <person name="Horton D.L."/>
            <person name="Alikhan N.F."/>
            <person name="Baker D."/>
            <person name="Gharbi K."/>
            <person name="Hall N."/>
            <person name="Watson M."/>
            <person name="Adriaenssens E.M."/>
            <person name="Foster-Nyarko E."/>
            <person name="Jarju S."/>
            <person name="Secka A."/>
            <person name="Antonio M."/>
            <person name="Oren A."/>
            <person name="Chaudhuri R.R."/>
            <person name="La Ragione R."/>
            <person name="Hildebrand F."/>
            <person name="Pallen M.J."/>
        </authorList>
    </citation>
    <scope>NUCLEOTIDE SEQUENCE</scope>
    <source>
        <strain evidence="13">ChiHile30-977</strain>
    </source>
</reference>
<evidence type="ECO:0000256" key="10">
    <source>
        <dbReference type="HAMAP-Rule" id="MF_01820"/>
    </source>
</evidence>
<evidence type="ECO:0000256" key="9">
    <source>
        <dbReference type="ARBA" id="ARBA00023134"/>
    </source>
</evidence>
<dbReference type="GO" id="GO:0003924">
    <property type="term" value="F:GTPase activity"/>
    <property type="evidence" value="ECO:0007669"/>
    <property type="project" value="UniProtKB-UniRule"/>
</dbReference>
<evidence type="ECO:0000256" key="4">
    <source>
        <dbReference type="ARBA" id="ARBA00022730"/>
    </source>
</evidence>
<evidence type="ECO:0000256" key="5">
    <source>
        <dbReference type="ARBA" id="ARBA00022741"/>
    </source>
</evidence>
<dbReference type="Pfam" id="PF16745">
    <property type="entry name" value="RsgA_N"/>
    <property type="match status" value="1"/>
</dbReference>
<keyword evidence="3 10" id="KW-0479">Metal-binding</keyword>
<feature type="binding site" evidence="10">
    <location>
        <begin position="113"/>
        <end position="116"/>
    </location>
    <ligand>
        <name>GTP</name>
        <dbReference type="ChEBI" id="CHEBI:37565"/>
    </ligand>
</feature>
<dbReference type="PROSITE" id="PS50936">
    <property type="entry name" value="ENGC_GTPASE"/>
    <property type="match status" value="1"/>
</dbReference>
<dbReference type="HAMAP" id="MF_01820">
    <property type="entry name" value="GTPase_RsgA"/>
    <property type="match status" value="1"/>
</dbReference>
<dbReference type="InterPro" id="IPR027417">
    <property type="entry name" value="P-loop_NTPase"/>
</dbReference>
<comment type="subunit">
    <text evidence="10">Monomer. Associates with 30S ribosomal subunit, binds 16S rRNA.</text>
</comment>